<dbReference type="STRING" id="683960.A0A1E3P452"/>
<dbReference type="SFLD" id="SFLDS00052">
    <property type="entry name" value="Ferric_Reductase_Domain"/>
    <property type="match status" value="1"/>
</dbReference>
<evidence type="ECO:0000256" key="5">
    <source>
        <dbReference type="ARBA" id="ARBA00022827"/>
    </source>
</evidence>
<dbReference type="EMBL" id="KV454210">
    <property type="protein sequence ID" value="ODQ60276.1"/>
    <property type="molecule type" value="Genomic_DNA"/>
</dbReference>
<evidence type="ECO:0008006" key="17">
    <source>
        <dbReference type="Google" id="ProtNLM"/>
    </source>
</evidence>
<evidence type="ECO:0000256" key="6">
    <source>
        <dbReference type="ARBA" id="ARBA00022982"/>
    </source>
</evidence>
<gene>
    <name evidence="15" type="ORF">WICANDRAFT_30501</name>
</gene>
<feature type="transmembrane region" description="Helical" evidence="11">
    <location>
        <begin position="95"/>
        <end position="111"/>
    </location>
</feature>
<keyword evidence="2" id="KW-0813">Transport</keyword>
<dbReference type="GO" id="GO:0000293">
    <property type="term" value="F:ferric-chelate reductase activity"/>
    <property type="evidence" value="ECO:0007669"/>
    <property type="project" value="TreeGrafter"/>
</dbReference>
<keyword evidence="16" id="KW-1185">Reference proteome</keyword>
<keyword evidence="5" id="KW-0274">FAD</keyword>
<evidence type="ECO:0000256" key="10">
    <source>
        <dbReference type="ARBA" id="ARBA00023136"/>
    </source>
</evidence>
<dbReference type="Proteomes" id="UP000094112">
    <property type="component" value="Unassembled WGS sequence"/>
</dbReference>
<keyword evidence="4 11" id="KW-0812">Transmembrane</keyword>
<dbReference type="InterPro" id="IPR013112">
    <property type="entry name" value="FAD-bd_8"/>
</dbReference>
<feature type="transmembrane region" description="Helical" evidence="11">
    <location>
        <begin position="216"/>
        <end position="235"/>
    </location>
</feature>
<proteinExistence type="predicted"/>
<evidence type="ECO:0000313" key="15">
    <source>
        <dbReference type="EMBL" id="ODQ60276.1"/>
    </source>
</evidence>
<dbReference type="GeneID" id="30198984"/>
<evidence type="ECO:0000313" key="16">
    <source>
        <dbReference type="Proteomes" id="UP000094112"/>
    </source>
</evidence>
<dbReference type="AlphaFoldDB" id="A0A1E3P452"/>
<reference evidence="15 16" key="1">
    <citation type="journal article" date="2016" name="Proc. Natl. Acad. Sci. U.S.A.">
        <title>Comparative genomics of biotechnologically important yeasts.</title>
        <authorList>
            <person name="Riley R."/>
            <person name="Haridas S."/>
            <person name="Wolfe K.H."/>
            <person name="Lopes M.R."/>
            <person name="Hittinger C.T."/>
            <person name="Goeker M."/>
            <person name="Salamov A.A."/>
            <person name="Wisecaver J.H."/>
            <person name="Long T.M."/>
            <person name="Calvey C.H."/>
            <person name="Aerts A.L."/>
            <person name="Barry K.W."/>
            <person name="Choi C."/>
            <person name="Clum A."/>
            <person name="Coughlan A.Y."/>
            <person name="Deshpande S."/>
            <person name="Douglass A.P."/>
            <person name="Hanson S.J."/>
            <person name="Klenk H.-P."/>
            <person name="LaButti K.M."/>
            <person name="Lapidus A."/>
            <person name="Lindquist E.A."/>
            <person name="Lipzen A.M."/>
            <person name="Meier-Kolthoff J.P."/>
            <person name="Ohm R.A."/>
            <person name="Otillar R.P."/>
            <person name="Pangilinan J.L."/>
            <person name="Peng Y."/>
            <person name="Rokas A."/>
            <person name="Rosa C.A."/>
            <person name="Scheuner C."/>
            <person name="Sibirny A.A."/>
            <person name="Slot J.C."/>
            <person name="Stielow J.B."/>
            <person name="Sun H."/>
            <person name="Kurtzman C.P."/>
            <person name="Blackwell M."/>
            <person name="Grigoriev I.V."/>
            <person name="Jeffries T.W."/>
        </authorList>
    </citation>
    <scope>NUCLEOTIDE SEQUENCE [LARGE SCALE GENOMIC DNA]</scope>
    <source>
        <strain evidence="16">ATCC 58044 / CBS 1984 / NCYC 433 / NRRL Y-366-8</strain>
    </source>
</reference>
<evidence type="ECO:0000259" key="14">
    <source>
        <dbReference type="Pfam" id="PF08030"/>
    </source>
</evidence>
<dbReference type="Pfam" id="PF08022">
    <property type="entry name" value="FAD_binding_8"/>
    <property type="match status" value="1"/>
</dbReference>
<feature type="transmembrane region" description="Helical" evidence="11">
    <location>
        <begin position="24"/>
        <end position="44"/>
    </location>
</feature>
<dbReference type="InterPro" id="IPR050369">
    <property type="entry name" value="RBOH/FRE"/>
</dbReference>
<dbReference type="SFLD" id="SFLDG01168">
    <property type="entry name" value="Ferric_reductase_subgroup_(FRE"/>
    <property type="match status" value="1"/>
</dbReference>
<dbReference type="SFLD" id="SFLDF00463">
    <property type="entry name" value="AIM14"/>
    <property type="match status" value="1"/>
</dbReference>
<dbReference type="InterPro" id="IPR013130">
    <property type="entry name" value="Fe3_Rdtase_TM_dom"/>
</dbReference>
<keyword evidence="6" id="KW-0249">Electron transport</keyword>
<feature type="transmembrane region" description="Helical" evidence="11">
    <location>
        <begin position="192"/>
        <end position="210"/>
    </location>
</feature>
<keyword evidence="3" id="KW-0285">Flavoprotein</keyword>
<dbReference type="InterPro" id="IPR039261">
    <property type="entry name" value="FNR_nucleotide-bd"/>
</dbReference>
<name>A0A1E3P452_WICAA</name>
<dbReference type="PANTHER" id="PTHR11972:SF178">
    <property type="entry name" value="FERRIC REDUCTASE TRANSMEMBRANE COMPONENT 8-RELATED"/>
    <property type="match status" value="1"/>
</dbReference>
<organism evidence="15 16">
    <name type="scientific">Wickerhamomyces anomalus (strain ATCC 58044 / CBS 1984 / NCYC 433 / NRRL Y-366-8)</name>
    <name type="common">Yeast</name>
    <name type="synonym">Hansenula anomala</name>
    <dbReference type="NCBI Taxonomy" id="683960"/>
    <lineage>
        <taxon>Eukaryota</taxon>
        <taxon>Fungi</taxon>
        <taxon>Dikarya</taxon>
        <taxon>Ascomycota</taxon>
        <taxon>Saccharomycotina</taxon>
        <taxon>Saccharomycetes</taxon>
        <taxon>Phaffomycetales</taxon>
        <taxon>Wickerhamomycetaceae</taxon>
        <taxon>Wickerhamomyces</taxon>
    </lineage>
</organism>
<keyword evidence="9" id="KW-0406">Ion transport</keyword>
<evidence type="ECO:0000256" key="8">
    <source>
        <dbReference type="ARBA" id="ARBA00023002"/>
    </source>
</evidence>
<dbReference type="Gene3D" id="3.40.50.80">
    <property type="entry name" value="Nucleotide-binding domain of ferredoxin-NADP reductase (FNR) module"/>
    <property type="match status" value="1"/>
</dbReference>
<evidence type="ECO:0000256" key="2">
    <source>
        <dbReference type="ARBA" id="ARBA00022448"/>
    </source>
</evidence>
<feature type="transmembrane region" description="Helical" evidence="11">
    <location>
        <begin position="156"/>
        <end position="180"/>
    </location>
</feature>
<dbReference type="Pfam" id="PF08030">
    <property type="entry name" value="NAD_binding_6"/>
    <property type="match status" value="1"/>
</dbReference>
<dbReference type="RefSeq" id="XP_019039483.1">
    <property type="nucleotide sequence ID" value="XM_019181738.1"/>
</dbReference>
<comment type="subcellular location">
    <subcellularLocation>
        <location evidence="1">Membrane</location>
        <topology evidence="1">Multi-pass membrane protein</topology>
    </subcellularLocation>
</comment>
<keyword evidence="7 11" id="KW-1133">Transmembrane helix</keyword>
<evidence type="ECO:0000256" key="3">
    <source>
        <dbReference type="ARBA" id="ARBA00022630"/>
    </source>
</evidence>
<sequence length="496" mass="57109">MSELIELMKRHGSSHFANVKIGHFLFFLTLCNVFGIYLFHKVYLTKWSKSGRSTTFKRLVSTPNYIKFILWVVVILGLCFYKFKPAEFSVFIKRLGRFAYILLPLDIFLAFKPNPLPNIYYLELVFLHKWISRLIVLMSFSHGLLFIIKWSKEHTLFKIFTSLNFLGVVQILGFLTIVTISLKPIRHRFYKVFFTTHLILAWISPFVLQFHARPGVTLYSFIIVVLFIAQIITKIRKSKNSRLKIKTSPGSSLQVIKFPNDFGSFLPASHIRLSNYSKQNILTYLLVTHPFTISSLPNESSIKLVVKKTSLTLSPNINYAISNPYPSLHSNFFKTAENVLLIAGGSGISYTLGLYQNLISNNSTNVTMIWVLKNKSDLWILDHFNVRKIDIYITSETQKTDDDYGAEDEQLLESLQDDEFELEDIDPFDDINEVTNTSLKTIKFGRPNLNIYAGCVNQFDKANNWVISCGTKSLNDDCSKWASSLKARFHSEIYEL</sequence>
<dbReference type="InterPro" id="IPR013121">
    <property type="entry name" value="Fe_red_NAD-bd_6"/>
</dbReference>
<dbReference type="OrthoDB" id="17725at2759"/>
<feature type="transmembrane region" description="Helical" evidence="11">
    <location>
        <begin position="65"/>
        <end position="83"/>
    </location>
</feature>
<feature type="domain" description="Ferric reductase NAD binding" evidence="14">
    <location>
        <begin position="337"/>
        <end position="481"/>
    </location>
</feature>
<dbReference type="GO" id="GO:0033215">
    <property type="term" value="P:reductive iron assimilation"/>
    <property type="evidence" value="ECO:0007669"/>
    <property type="project" value="TreeGrafter"/>
</dbReference>
<accession>A0A1E3P452</accession>
<evidence type="ECO:0000256" key="4">
    <source>
        <dbReference type="ARBA" id="ARBA00022692"/>
    </source>
</evidence>
<evidence type="ECO:0000259" key="13">
    <source>
        <dbReference type="Pfam" id="PF08022"/>
    </source>
</evidence>
<evidence type="ECO:0000256" key="7">
    <source>
        <dbReference type="ARBA" id="ARBA00022989"/>
    </source>
</evidence>
<dbReference type="Pfam" id="PF01794">
    <property type="entry name" value="Ferric_reduct"/>
    <property type="match status" value="1"/>
</dbReference>
<feature type="transmembrane region" description="Helical" evidence="11">
    <location>
        <begin position="131"/>
        <end position="150"/>
    </location>
</feature>
<evidence type="ECO:0000256" key="9">
    <source>
        <dbReference type="ARBA" id="ARBA00023065"/>
    </source>
</evidence>
<dbReference type="GO" id="GO:0005886">
    <property type="term" value="C:plasma membrane"/>
    <property type="evidence" value="ECO:0007669"/>
    <property type="project" value="TreeGrafter"/>
</dbReference>
<evidence type="ECO:0000259" key="12">
    <source>
        <dbReference type="Pfam" id="PF01794"/>
    </source>
</evidence>
<keyword evidence="8" id="KW-0560">Oxidoreductase</keyword>
<dbReference type="CDD" id="cd06186">
    <property type="entry name" value="NOX_Duox_like_FAD_NADP"/>
    <property type="match status" value="1"/>
</dbReference>
<evidence type="ECO:0000256" key="1">
    <source>
        <dbReference type="ARBA" id="ARBA00004141"/>
    </source>
</evidence>
<dbReference type="SUPFAM" id="SSF52343">
    <property type="entry name" value="Ferredoxin reductase-like, C-terminal NADP-linked domain"/>
    <property type="match status" value="1"/>
</dbReference>
<feature type="domain" description="FAD-binding 8" evidence="13">
    <location>
        <begin position="244"/>
        <end position="310"/>
    </location>
</feature>
<protein>
    <recommendedName>
        <fullName evidence="17">FAD-binding FR-type domain-containing protein</fullName>
    </recommendedName>
</protein>
<feature type="domain" description="Ferric oxidoreductase" evidence="12">
    <location>
        <begin position="95"/>
        <end position="204"/>
    </location>
</feature>
<dbReference type="PANTHER" id="PTHR11972">
    <property type="entry name" value="NADPH OXIDASE"/>
    <property type="match status" value="1"/>
</dbReference>
<evidence type="ECO:0000256" key="11">
    <source>
        <dbReference type="SAM" id="Phobius"/>
    </source>
</evidence>
<keyword evidence="10 11" id="KW-0472">Membrane</keyword>